<evidence type="ECO:0000313" key="2">
    <source>
        <dbReference type="Proteomes" id="UP000821865"/>
    </source>
</evidence>
<comment type="caution">
    <text evidence="1">The sequence shown here is derived from an EMBL/GenBank/DDBJ whole genome shotgun (WGS) entry which is preliminary data.</text>
</comment>
<dbReference type="Proteomes" id="UP000821865">
    <property type="component" value="Chromosome 2"/>
</dbReference>
<name>A0ACB8DA79_DERSI</name>
<organism evidence="1 2">
    <name type="scientific">Dermacentor silvarum</name>
    <name type="common">Tick</name>
    <dbReference type="NCBI Taxonomy" id="543639"/>
    <lineage>
        <taxon>Eukaryota</taxon>
        <taxon>Metazoa</taxon>
        <taxon>Ecdysozoa</taxon>
        <taxon>Arthropoda</taxon>
        <taxon>Chelicerata</taxon>
        <taxon>Arachnida</taxon>
        <taxon>Acari</taxon>
        <taxon>Parasitiformes</taxon>
        <taxon>Ixodida</taxon>
        <taxon>Ixodoidea</taxon>
        <taxon>Ixodidae</taxon>
        <taxon>Rhipicephalinae</taxon>
        <taxon>Dermacentor</taxon>
    </lineage>
</organism>
<sequence>MSTRALMVAFFVLATASVFVYMRQSLPEPLYPKAEYYRSHWKDALREVSPSGQRTRGDGWAVSQLCRQGVDVLVIVHSGPRQWHRRVTLRDTLFEKAAFRHFNWSGLFISGREKDGEELDLWLDTEAVVAGDFIVLEDVDVSSSDQWIAGMRWVSENCATVRHVVAMDDAELVEPFKMAQYIREQLPLRPRSLHCYVANATPSTPASSCSGKFIMMTFDVMRDLLRAATHAPSDHPTGGAHTVDELALLRGIGHASIASPLHVDPRNTDCILLGKCAIAHDPYEYVGCWDTTCRRGQWGLMLLLRWLNGGERLELSTRLEIGDYKHLFEETRLALRGNHEESDQEAVDLSRVAGVAL</sequence>
<proteinExistence type="predicted"/>
<protein>
    <submittedName>
        <fullName evidence="1">Uncharacterized protein</fullName>
    </submittedName>
</protein>
<reference evidence="1" key="1">
    <citation type="submission" date="2020-05" db="EMBL/GenBank/DDBJ databases">
        <title>Large-scale comparative analyses of tick genomes elucidate their genetic diversity and vector capacities.</title>
        <authorList>
            <person name="Jia N."/>
            <person name="Wang J."/>
            <person name="Shi W."/>
            <person name="Du L."/>
            <person name="Sun Y."/>
            <person name="Zhan W."/>
            <person name="Jiang J."/>
            <person name="Wang Q."/>
            <person name="Zhang B."/>
            <person name="Ji P."/>
            <person name="Sakyi L.B."/>
            <person name="Cui X."/>
            <person name="Yuan T."/>
            <person name="Jiang B."/>
            <person name="Yang W."/>
            <person name="Lam T.T.-Y."/>
            <person name="Chang Q."/>
            <person name="Ding S."/>
            <person name="Wang X."/>
            <person name="Zhu J."/>
            <person name="Ruan X."/>
            <person name="Zhao L."/>
            <person name="Wei J."/>
            <person name="Que T."/>
            <person name="Du C."/>
            <person name="Cheng J."/>
            <person name="Dai P."/>
            <person name="Han X."/>
            <person name="Huang E."/>
            <person name="Gao Y."/>
            <person name="Liu J."/>
            <person name="Shao H."/>
            <person name="Ye R."/>
            <person name="Li L."/>
            <person name="Wei W."/>
            <person name="Wang X."/>
            <person name="Wang C."/>
            <person name="Yang T."/>
            <person name="Huo Q."/>
            <person name="Li W."/>
            <person name="Guo W."/>
            <person name="Chen H."/>
            <person name="Zhou L."/>
            <person name="Ni X."/>
            <person name="Tian J."/>
            <person name="Zhou Y."/>
            <person name="Sheng Y."/>
            <person name="Liu T."/>
            <person name="Pan Y."/>
            <person name="Xia L."/>
            <person name="Li J."/>
            <person name="Zhao F."/>
            <person name="Cao W."/>
        </authorList>
    </citation>
    <scope>NUCLEOTIDE SEQUENCE</scope>
    <source>
        <strain evidence="1">Dsil-2018</strain>
    </source>
</reference>
<accession>A0ACB8DA79</accession>
<gene>
    <name evidence="1" type="ORF">HPB49_002294</name>
</gene>
<keyword evidence="2" id="KW-1185">Reference proteome</keyword>
<evidence type="ECO:0000313" key="1">
    <source>
        <dbReference type="EMBL" id="KAH7964890.1"/>
    </source>
</evidence>
<dbReference type="EMBL" id="CM023471">
    <property type="protein sequence ID" value="KAH7964890.1"/>
    <property type="molecule type" value="Genomic_DNA"/>
</dbReference>